<dbReference type="OrthoDB" id="21225at2759"/>
<dbReference type="SMART" id="SM00448">
    <property type="entry name" value="REC"/>
    <property type="match status" value="1"/>
</dbReference>
<dbReference type="PROSITE" id="PS50110">
    <property type="entry name" value="RESPONSE_REGULATORY"/>
    <property type="match status" value="1"/>
</dbReference>
<keyword evidence="7" id="KW-1185">Reference proteome</keyword>
<dbReference type="CDD" id="cd17546">
    <property type="entry name" value="REC_hyHK_CKI1_RcsC-like"/>
    <property type="match status" value="1"/>
</dbReference>
<evidence type="ECO:0000256" key="2">
    <source>
        <dbReference type="ARBA" id="ARBA00023012"/>
    </source>
</evidence>
<dbReference type="AlphaFoldDB" id="S9RBT0"/>
<name>S9RBT0_SCHOY</name>
<evidence type="ECO:0000256" key="3">
    <source>
        <dbReference type="PROSITE-ProRule" id="PRU00169"/>
    </source>
</evidence>
<proteinExistence type="predicted"/>
<dbReference type="VEuPathDB" id="FungiDB:SOCG_01791"/>
<feature type="compositionally biased region" description="Polar residues" evidence="4">
    <location>
        <begin position="225"/>
        <end position="248"/>
    </location>
</feature>
<dbReference type="PANTHER" id="PTHR45339">
    <property type="entry name" value="HYBRID SIGNAL TRANSDUCTION HISTIDINE KINASE J"/>
    <property type="match status" value="1"/>
</dbReference>
<evidence type="ECO:0000256" key="4">
    <source>
        <dbReference type="SAM" id="MobiDB-lite"/>
    </source>
</evidence>
<evidence type="ECO:0000313" key="7">
    <source>
        <dbReference type="Proteomes" id="UP000016088"/>
    </source>
</evidence>
<feature type="modified residue" description="4-aspartylphosphate" evidence="3">
    <location>
        <position position="409"/>
    </location>
</feature>
<keyword evidence="1 3" id="KW-0597">Phosphoprotein</keyword>
<dbReference type="Pfam" id="PF00072">
    <property type="entry name" value="Response_reg"/>
    <property type="match status" value="1"/>
</dbReference>
<dbReference type="EMBL" id="KE503208">
    <property type="protein sequence ID" value="EPX71574.1"/>
    <property type="molecule type" value="Genomic_DNA"/>
</dbReference>
<dbReference type="RefSeq" id="XP_013020198.1">
    <property type="nucleotide sequence ID" value="XM_013164744.1"/>
</dbReference>
<evidence type="ECO:0000313" key="6">
    <source>
        <dbReference type="EMBL" id="EPX71574.1"/>
    </source>
</evidence>
<gene>
    <name evidence="6" type="ORF">SOCG_01791</name>
</gene>
<dbReference type="SUPFAM" id="SSF52172">
    <property type="entry name" value="CheY-like"/>
    <property type="match status" value="1"/>
</dbReference>
<evidence type="ECO:0000259" key="5">
    <source>
        <dbReference type="PROSITE" id="PS50110"/>
    </source>
</evidence>
<feature type="compositionally biased region" description="Polar residues" evidence="4">
    <location>
        <begin position="293"/>
        <end position="302"/>
    </location>
</feature>
<dbReference type="eggNOG" id="KOG0519">
    <property type="taxonomic scope" value="Eukaryota"/>
</dbReference>
<feature type="region of interest" description="Disordered" evidence="4">
    <location>
        <begin position="292"/>
        <end position="327"/>
    </location>
</feature>
<feature type="compositionally biased region" description="Polar residues" evidence="4">
    <location>
        <begin position="260"/>
        <end position="280"/>
    </location>
</feature>
<dbReference type="HOGENOM" id="CLU_008307_4_1_1"/>
<keyword evidence="2" id="KW-0902">Two-component regulatory system</keyword>
<dbReference type="Gene3D" id="3.40.50.2300">
    <property type="match status" value="1"/>
</dbReference>
<accession>S9RBT0</accession>
<dbReference type="Proteomes" id="UP000016088">
    <property type="component" value="Unassembled WGS sequence"/>
</dbReference>
<feature type="region of interest" description="Disordered" evidence="4">
    <location>
        <begin position="102"/>
        <end position="280"/>
    </location>
</feature>
<feature type="compositionally biased region" description="Low complexity" evidence="4">
    <location>
        <begin position="149"/>
        <end position="163"/>
    </location>
</feature>
<dbReference type="OMA" id="QALIDWN"/>
<dbReference type="GeneID" id="25030771"/>
<feature type="compositionally biased region" description="Polar residues" evidence="4">
    <location>
        <begin position="310"/>
        <end position="327"/>
    </location>
</feature>
<dbReference type="PANTHER" id="PTHR45339:SF1">
    <property type="entry name" value="HYBRID SIGNAL TRANSDUCTION HISTIDINE KINASE J"/>
    <property type="match status" value="1"/>
</dbReference>
<dbReference type="FunFam" id="3.40.50.2300:FF:000146">
    <property type="entry name" value="Putative two-component response regulator SSK1p"/>
    <property type="match status" value="1"/>
</dbReference>
<organism evidence="6 7">
    <name type="scientific">Schizosaccharomyces octosporus (strain yFS286)</name>
    <name type="common">Fission yeast</name>
    <name type="synonym">Octosporomyces octosporus</name>
    <dbReference type="NCBI Taxonomy" id="483514"/>
    <lineage>
        <taxon>Eukaryota</taxon>
        <taxon>Fungi</taxon>
        <taxon>Dikarya</taxon>
        <taxon>Ascomycota</taxon>
        <taxon>Taphrinomycotina</taxon>
        <taxon>Schizosaccharomycetes</taxon>
        <taxon>Schizosaccharomycetales</taxon>
        <taxon>Schizosaccharomycetaceae</taxon>
        <taxon>Schizosaccharomyces</taxon>
    </lineage>
</organism>
<feature type="compositionally biased region" description="Polar residues" evidence="4">
    <location>
        <begin position="102"/>
        <end position="137"/>
    </location>
</feature>
<reference evidence="6 7" key="1">
    <citation type="journal article" date="2011" name="Science">
        <title>Comparative functional genomics of the fission yeasts.</title>
        <authorList>
            <person name="Rhind N."/>
            <person name="Chen Z."/>
            <person name="Yassour M."/>
            <person name="Thompson D.A."/>
            <person name="Haas B.J."/>
            <person name="Habib N."/>
            <person name="Wapinski I."/>
            <person name="Roy S."/>
            <person name="Lin M.F."/>
            <person name="Heiman D.I."/>
            <person name="Young S.K."/>
            <person name="Furuya K."/>
            <person name="Guo Y."/>
            <person name="Pidoux A."/>
            <person name="Chen H.M."/>
            <person name="Robbertse B."/>
            <person name="Goldberg J.M."/>
            <person name="Aoki K."/>
            <person name="Bayne E.H."/>
            <person name="Berlin A.M."/>
            <person name="Desjardins C.A."/>
            <person name="Dobbs E."/>
            <person name="Dukaj L."/>
            <person name="Fan L."/>
            <person name="FitzGerald M.G."/>
            <person name="French C."/>
            <person name="Gujja S."/>
            <person name="Hansen K."/>
            <person name="Keifenheim D."/>
            <person name="Levin J.Z."/>
            <person name="Mosher R.A."/>
            <person name="Mueller C.A."/>
            <person name="Pfiffner J."/>
            <person name="Priest M."/>
            <person name="Russ C."/>
            <person name="Smialowska A."/>
            <person name="Swoboda P."/>
            <person name="Sykes S.M."/>
            <person name="Vaughn M."/>
            <person name="Vengrova S."/>
            <person name="Yoder R."/>
            <person name="Zeng Q."/>
            <person name="Allshire R."/>
            <person name="Baulcombe D."/>
            <person name="Birren B.W."/>
            <person name="Brown W."/>
            <person name="Ekwall K."/>
            <person name="Kellis M."/>
            <person name="Leatherwood J."/>
            <person name="Levin H."/>
            <person name="Margalit H."/>
            <person name="Martienssen R."/>
            <person name="Nieduszynski C.A."/>
            <person name="Spatafora J.W."/>
            <person name="Friedman N."/>
            <person name="Dalgaard J.Z."/>
            <person name="Baumann P."/>
            <person name="Niki H."/>
            <person name="Regev A."/>
            <person name="Nusbaum C."/>
        </authorList>
    </citation>
    <scope>NUCLEOTIDE SEQUENCE [LARGE SCALE GENOMIC DNA]</scope>
    <source>
        <strain evidence="7">yFS286</strain>
    </source>
</reference>
<sequence>MRVWFKKLPDGVISSVLVSEESLVDDLKDAITQKFPLRIGQHVDAPELNIRLNIPKNGTSDAQTRDLEPNDNILLILNYYFPHGQTMDDALLVSAPAVSSAQTQLRGSSLPSTRSNSYEMTTNNSFSENVSASQLPNSISESSSHHRQSFVSELSESPSNNSLHRVPSNSYFSKGSSVGTPTGRSAGRTRSNTLVNKPGVLLLPRYSRHQSNSNRSGVSDHASNERSSSAVNTISKQTSDTSVGSTGTIKAEQSKPVVTPKSSSDSLFNRPNSSPFQNTLVNDASSMDVEQMVPSSTVNNASGVPVPETLTKSTDLPQLSYSDNPNDSITNSPVNVLGTDSMSGKTTFASLLEGVIPPIEVLIVEDNIINQKILEAFMKKRNISSEVAKDGPEALEKWKKKSFHLILMDIQLPTLSGIDVTKEIRRLERLNAIGLVAQKPSEPIPENELLPPDKFQSPVIIVALTASSLMADRNEALAAGCNDFLTKPVSLVWLEKKITEWGCMQALIDWNRWRRFRGH</sequence>
<feature type="domain" description="Response regulatory" evidence="5">
    <location>
        <begin position="360"/>
        <end position="502"/>
    </location>
</feature>
<feature type="compositionally biased region" description="Polar residues" evidence="4">
    <location>
        <begin position="167"/>
        <end position="195"/>
    </location>
</feature>
<dbReference type="InterPro" id="IPR001789">
    <property type="entry name" value="Sig_transdc_resp-reg_receiver"/>
</dbReference>
<dbReference type="GO" id="GO:0000156">
    <property type="term" value="F:phosphorelay response regulator activity"/>
    <property type="evidence" value="ECO:0007669"/>
    <property type="project" value="UniProtKB-ARBA"/>
</dbReference>
<evidence type="ECO:0000256" key="1">
    <source>
        <dbReference type="ARBA" id="ARBA00022553"/>
    </source>
</evidence>
<protein>
    <submittedName>
        <fullName evidence="6">Response regulator Mcs4</fullName>
    </submittedName>
</protein>
<dbReference type="InterPro" id="IPR011006">
    <property type="entry name" value="CheY-like_superfamily"/>
</dbReference>